<keyword evidence="1" id="KW-0812">Transmembrane</keyword>
<keyword evidence="1" id="KW-0472">Membrane</keyword>
<feature type="transmembrane region" description="Helical" evidence="1">
    <location>
        <begin position="135"/>
        <end position="156"/>
    </location>
</feature>
<feature type="transmembrane region" description="Helical" evidence="1">
    <location>
        <begin position="12"/>
        <end position="28"/>
    </location>
</feature>
<keyword evidence="1" id="KW-1133">Transmembrane helix</keyword>
<evidence type="ECO:0008006" key="4">
    <source>
        <dbReference type="Google" id="ProtNLM"/>
    </source>
</evidence>
<dbReference type="AlphaFoldDB" id="A0A9D1JNZ3"/>
<dbReference type="EMBL" id="DVIU01000263">
    <property type="protein sequence ID" value="HIS37488.1"/>
    <property type="molecule type" value="Genomic_DNA"/>
</dbReference>
<evidence type="ECO:0000313" key="2">
    <source>
        <dbReference type="EMBL" id="HIS37488.1"/>
    </source>
</evidence>
<evidence type="ECO:0000256" key="1">
    <source>
        <dbReference type="SAM" id="Phobius"/>
    </source>
</evidence>
<comment type="caution">
    <text evidence="2">The sequence shown here is derived from an EMBL/GenBank/DDBJ whole genome shotgun (WGS) entry which is preliminary data.</text>
</comment>
<sequence length="301" mass="33874">MNFAHIFTDPPILVVIFAFISAMTYCTVKYTQVKKNLNILYQFTSNFKKSDLNYRFKEIDEWMSLNPYVSGIWLEFKNTLVFSESVALKGQNNSLTYKEVSSTIQNIQTTVDPAYFFNEESLVTGKFNNKLMVSWPTILTGLGPLFTFLNIAIAFGKIDFSSQEATIASVANLMSSMQIAALVSVFALCASLIFIVYEKFAYAILCHGPFSRVIGVIGKLFDNISSEKFLLELLKETKIQNNALQHLITELPNHFKVALNSGIAGNLVPYLENLIFGMNLMNKQMKEMAKATKSDAVDDLF</sequence>
<reference evidence="2" key="2">
    <citation type="journal article" date="2021" name="PeerJ">
        <title>Extensive microbial diversity within the chicken gut microbiome revealed by metagenomics and culture.</title>
        <authorList>
            <person name="Gilroy R."/>
            <person name="Ravi A."/>
            <person name="Getino M."/>
            <person name="Pursley I."/>
            <person name="Horton D.L."/>
            <person name="Alikhan N.F."/>
            <person name="Baker D."/>
            <person name="Gharbi K."/>
            <person name="Hall N."/>
            <person name="Watson M."/>
            <person name="Adriaenssens E.M."/>
            <person name="Foster-Nyarko E."/>
            <person name="Jarju S."/>
            <person name="Secka A."/>
            <person name="Antonio M."/>
            <person name="Oren A."/>
            <person name="Chaudhuri R.R."/>
            <person name="La Ragione R."/>
            <person name="Hildebrand F."/>
            <person name="Pallen M.J."/>
        </authorList>
    </citation>
    <scope>NUCLEOTIDE SEQUENCE</scope>
    <source>
        <strain evidence="2">6276</strain>
    </source>
</reference>
<dbReference type="Proteomes" id="UP000823928">
    <property type="component" value="Unassembled WGS sequence"/>
</dbReference>
<feature type="transmembrane region" description="Helical" evidence="1">
    <location>
        <begin position="176"/>
        <end position="197"/>
    </location>
</feature>
<evidence type="ECO:0000313" key="3">
    <source>
        <dbReference type="Proteomes" id="UP000823928"/>
    </source>
</evidence>
<proteinExistence type="predicted"/>
<protein>
    <recommendedName>
        <fullName evidence="4">MotA/TolQ/ExbB proton channel domain-containing protein</fullName>
    </recommendedName>
</protein>
<organism evidence="2 3">
    <name type="scientific">Candidatus Scatousia excrementigallinarum</name>
    <dbReference type="NCBI Taxonomy" id="2840935"/>
    <lineage>
        <taxon>Bacteria</taxon>
        <taxon>Candidatus Scatousia</taxon>
    </lineage>
</organism>
<accession>A0A9D1JNZ3</accession>
<reference evidence="2" key="1">
    <citation type="submission" date="2020-10" db="EMBL/GenBank/DDBJ databases">
        <authorList>
            <person name="Gilroy R."/>
        </authorList>
    </citation>
    <scope>NUCLEOTIDE SEQUENCE</scope>
    <source>
        <strain evidence="2">6276</strain>
    </source>
</reference>
<gene>
    <name evidence="2" type="ORF">IAC10_12860</name>
</gene>
<name>A0A9D1JNZ3_9BACT</name>